<name>A0A164RA70_9AGAM</name>
<keyword evidence="2" id="KW-1133">Transmembrane helix</keyword>
<dbReference type="Proteomes" id="UP000076722">
    <property type="component" value="Unassembled WGS sequence"/>
</dbReference>
<accession>A0A164RA70</accession>
<keyword evidence="4" id="KW-1185">Reference proteome</keyword>
<evidence type="ECO:0000256" key="1">
    <source>
        <dbReference type="SAM" id="MobiDB-lite"/>
    </source>
</evidence>
<feature type="compositionally biased region" description="Polar residues" evidence="1">
    <location>
        <begin position="117"/>
        <end position="132"/>
    </location>
</feature>
<protein>
    <submittedName>
        <fullName evidence="3">Uncharacterized protein</fullName>
    </submittedName>
</protein>
<organism evidence="3 4">
    <name type="scientific">Sistotremastrum niveocremeum HHB9708</name>
    <dbReference type="NCBI Taxonomy" id="1314777"/>
    <lineage>
        <taxon>Eukaryota</taxon>
        <taxon>Fungi</taxon>
        <taxon>Dikarya</taxon>
        <taxon>Basidiomycota</taxon>
        <taxon>Agaricomycotina</taxon>
        <taxon>Agaricomycetes</taxon>
        <taxon>Sistotremastrales</taxon>
        <taxon>Sistotremastraceae</taxon>
        <taxon>Sertulicium</taxon>
        <taxon>Sertulicium niveocremeum</taxon>
    </lineage>
</organism>
<evidence type="ECO:0000313" key="3">
    <source>
        <dbReference type="EMBL" id="KZS90386.1"/>
    </source>
</evidence>
<evidence type="ECO:0000256" key="2">
    <source>
        <dbReference type="SAM" id="Phobius"/>
    </source>
</evidence>
<dbReference type="EMBL" id="KV419421">
    <property type="protein sequence ID" value="KZS90386.1"/>
    <property type="molecule type" value="Genomic_DNA"/>
</dbReference>
<feature type="region of interest" description="Disordered" evidence="1">
    <location>
        <begin position="1"/>
        <end position="47"/>
    </location>
</feature>
<evidence type="ECO:0000313" key="4">
    <source>
        <dbReference type="Proteomes" id="UP000076722"/>
    </source>
</evidence>
<feature type="compositionally biased region" description="Polar residues" evidence="1">
    <location>
        <begin position="27"/>
        <end position="36"/>
    </location>
</feature>
<dbReference type="AlphaFoldDB" id="A0A164RA70"/>
<proteinExistence type="predicted"/>
<keyword evidence="2" id="KW-0812">Transmembrane</keyword>
<gene>
    <name evidence="3" type="ORF">SISNIDRAFT_519458</name>
</gene>
<dbReference type="STRING" id="1314777.A0A164RA70"/>
<feature type="region of interest" description="Disordered" evidence="1">
    <location>
        <begin position="113"/>
        <end position="132"/>
    </location>
</feature>
<dbReference type="OrthoDB" id="3685327at2759"/>
<reference evidence="3 4" key="1">
    <citation type="journal article" date="2016" name="Mol. Biol. Evol.">
        <title>Comparative Genomics of Early-Diverging Mushroom-Forming Fungi Provides Insights into the Origins of Lignocellulose Decay Capabilities.</title>
        <authorList>
            <person name="Nagy L.G."/>
            <person name="Riley R."/>
            <person name="Tritt A."/>
            <person name="Adam C."/>
            <person name="Daum C."/>
            <person name="Floudas D."/>
            <person name="Sun H."/>
            <person name="Yadav J.S."/>
            <person name="Pangilinan J."/>
            <person name="Larsson K.H."/>
            <person name="Matsuura K."/>
            <person name="Barry K."/>
            <person name="Labutti K."/>
            <person name="Kuo R."/>
            <person name="Ohm R.A."/>
            <person name="Bhattacharya S.S."/>
            <person name="Shirouzu T."/>
            <person name="Yoshinaga Y."/>
            <person name="Martin F.M."/>
            <person name="Grigoriev I.V."/>
            <person name="Hibbett D.S."/>
        </authorList>
    </citation>
    <scope>NUCLEOTIDE SEQUENCE [LARGE SCALE GENOMIC DNA]</scope>
    <source>
        <strain evidence="3 4">HHB9708</strain>
    </source>
</reference>
<sequence length="650" mass="71892">MTQGARPIQTFPASTYDHTCKAEESEGNSCNRQPNPFSSPSDRRDDAASGNSILRLFRFALIDVRAEHSPGTQDYSLWLMTSRSTPVATKETGEPVLSDGNLQCRQLRREMKERRGSLNSKGVANAGSGNSDTVPKCDATPLIRLGARYSLLARCSSKLVLALLPILQNFLTFTGRPTDLSPSTSRKVPTRRPPRLIEGLKSGELSGLRVVTFGHDALGYNDAIWSRNCCDGPPGCTWAGAYPGIWMDYLGKDWRYEDLPGHLVHLPHHFWYPSPLFITKASVTLHVHPAIQTPELTAIEWLEVLPGEEDRVEGLHPMSAARYPRKSFVEVLCLILCYLPSGLDIDILSRVTIKRQQSIGDYPVSSFDHRVMTSGNYASGTAGTNPSLTLTTKRKALSSLSNSFQPPVPLQHNKDPSACLPILSPRKSCLRSPQPTLLIPERWSDLDQTDAGDEQWVTFWAAVGKAPASDLNYADSFPGSNETDDLVPAEKTSEDNVESISAVHLRASSRPAPRGGVAIAGLALAAVAVVFAIVQWITDQNSSNHQRRSEFTQVTVRQLRERDPRFNYVICATHHQVRFDGRPDTDCSVKNVTLPTWWGFESVQFQVYAFRSGVFRLPGDGGYLNWAYYGYVVSDTGGRSPRTVTFKIPM</sequence>
<keyword evidence="2" id="KW-0472">Membrane</keyword>
<feature type="transmembrane region" description="Helical" evidence="2">
    <location>
        <begin position="516"/>
        <end position="538"/>
    </location>
</feature>